<dbReference type="SUPFAM" id="SSF56672">
    <property type="entry name" value="DNA/RNA polymerases"/>
    <property type="match status" value="1"/>
</dbReference>
<dbReference type="InterPro" id="IPR001584">
    <property type="entry name" value="Integrase_cat-core"/>
</dbReference>
<evidence type="ECO:0000313" key="2">
    <source>
        <dbReference type="EMBL" id="GEU71679.1"/>
    </source>
</evidence>
<reference evidence="2" key="1">
    <citation type="journal article" date="2019" name="Sci. Rep.">
        <title>Draft genome of Tanacetum cinerariifolium, the natural source of mosquito coil.</title>
        <authorList>
            <person name="Yamashiro T."/>
            <person name="Shiraishi A."/>
            <person name="Satake H."/>
            <person name="Nakayama K."/>
        </authorList>
    </citation>
    <scope>NUCLEOTIDE SEQUENCE</scope>
</reference>
<comment type="caution">
    <text evidence="2">The sequence shown here is derived from an EMBL/GenBank/DDBJ whole genome shotgun (WGS) entry which is preliminary data.</text>
</comment>
<accession>A0A6L2MDR6</accession>
<dbReference type="InterPro" id="IPR057670">
    <property type="entry name" value="SH3_retrovirus"/>
</dbReference>
<dbReference type="InterPro" id="IPR012337">
    <property type="entry name" value="RNaseH-like_sf"/>
</dbReference>
<dbReference type="InterPro" id="IPR043502">
    <property type="entry name" value="DNA/RNA_pol_sf"/>
</dbReference>
<dbReference type="Pfam" id="PF25597">
    <property type="entry name" value="SH3_retrovirus"/>
    <property type="match status" value="1"/>
</dbReference>
<dbReference type="PROSITE" id="PS50994">
    <property type="entry name" value="INTEGRASE"/>
    <property type="match status" value="1"/>
</dbReference>
<evidence type="ECO:0000259" key="1">
    <source>
        <dbReference type="PROSITE" id="PS50994"/>
    </source>
</evidence>
<dbReference type="Gene3D" id="3.30.420.10">
    <property type="entry name" value="Ribonuclease H-like superfamily/Ribonuclease H"/>
    <property type="match status" value="1"/>
</dbReference>
<dbReference type="AlphaFoldDB" id="A0A6L2MDR6"/>
<name>A0A6L2MDR6_TANCI</name>
<protein>
    <submittedName>
        <fullName evidence="2">Putative ribonuclease H-like domain-containing protein</fullName>
    </submittedName>
</protein>
<dbReference type="PANTHER" id="PTHR11439">
    <property type="entry name" value="GAG-POL-RELATED RETROTRANSPOSON"/>
    <property type="match status" value="1"/>
</dbReference>
<dbReference type="EMBL" id="BKCJ010006350">
    <property type="protein sequence ID" value="GEU71679.1"/>
    <property type="molecule type" value="Genomic_DNA"/>
</dbReference>
<gene>
    <name evidence="2" type="ORF">Tci_043657</name>
</gene>
<organism evidence="2">
    <name type="scientific">Tanacetum cinerariifolium</name>
    <name type="common">Dalmatian daisy</name>
    <name type="synonym">Chrysanthemum cinerariifolium</name>
    <dbReference type="NCBI Taxonomy" id="118510"/>
    <lineage>
        <taxon>Eukaryota</taxon>
        <taxon>Viridiplantae</taxon>
        <taxon>Streptophyta</taxon>
        <taxon>Embryophyta</taxon>
        <taxon>Tracheophyta</taxon>
        <taxon>Spermatophyta</taxon>
        <taxon>Magnoliopsida</taxon>
        <taxon>eudicotyledons</taxon>
        <taxon>Gunneridae</taxon>
        <taxon>Pentapetalae</taxon>
        <taxon>asterids</taxon>
        <taxon>campanulids</taxon>
        <taxon>Asterales</taxon>
        <taxon>Asteraceae</taxon>
        <taxon>Asteroideae</taxon>
        <taxon>Anthemideae</taxon>
        <taxon>Anthemidinae</taxon>
        <taxon>Tanacetum</taxon>
    </lineage>
</organism>
<dbReference type="PANTHER" id="PTHR11439:SF495">
    <property type="entry name" value="REVERSE TRANSCRIPTASE, RNA-DEPENDENT DNA POLYMERASE-RELATED"/>
    <property type="match status" value="1"/>
</dbReference>
<dbReference type="Pfam" id="PF07727">
    <property type="entry name" value="RVT_2"/>
    <property type="match status" value="1"/>
</dbReference>
<proteinExistence type="predicted"/>
<dbReference type="SUPFAM" id="SSF53098">
    <property type="entry name" value="Ribonuclease H-like"/>
    <property type="match status" value="1"/>
</dbReference>
<dbReference type="InterPro" id="IPR036397">
    <property type="entry name" value="RNaseH_sf"/>
</dbReference>
<feature type="domain" description="Integrase catalytic" evidence="1">
    <location>
        <begin position="1"/>
        <end position="171"/>
    </location>
</feature>
<dbReference type="InterPro" id="IPR013103">
    <property type="entry name" value="RVT_2"/>
</dbReference>
<sequence>MAIDGIGWDWSYMANEEENHALVVDDEVPTEFALMAKSGLSLDNEVKKEKESLDNKLIGFENASKDLDNLLESQRSDKNKEGLGYNAVPPLLHKSIRLLRKICLRQDPQQNRVAERRNRTLIEAAKTMLADAKLPVTFWAEAVNTACYVQNKVLVNKSQNKTPYELFNSRIPAIGFLGPFGCHIMIFNTLDNLGKFDAKGDEGYFVRYSLSSKAFRVHNKRTNKVEKNLHVEFLENKLIKKGAGSNWLFDIDTLTNLMNYVPVVVAGTSSTNISDDSQKEQDCNADVLENSGIFNPTATSKVPSADQVEPAISLTVAYDILTVSSPVPTVCLDISPKSSSGSRLIPKGVFSQKETPSLGNDLSLSNRFEDTFEDVTNAVDLNEVEADLSNMETSIPVILLLLSEFIKIIQRVKNKARLVAQGYTQEEGIDYEEVFALVVRIEAIRLFLAYALFMGFIVYQMDVKSAFLYGTIDEEVYVMQPLGFQDPEFPERVYKVEKAMYGLHQAPRAWYGTLSKYLLDNGFQRGTTYQTLFIRKHKGEFLLGQVYVDDIIFRSSNLQLCIEFKALMHDKFQMSAMGKLTFFLSLQVLQKKDGIFLSQDKYVGDILKKFRYSNVRHQMTPKECHLHVVKRTFRYLKSHPKLGLWYPKDSSFNLVAYSDSDYGGATQDRKSTTRGCQFLGRRLISWQCKKQTIVATSTTKVEYVAAASGCGQVFWIQNQMLDYGIETTDQETKIIAIVDGKSWTISESSLRRHLKLNDEEGISSLPDAEVFENL</sequence>
<dbReference type="GO" id="GO:0015074">
    <property type="term" value="P:DNA integration"/>
    <property type="evidence" value="ECO:0007669"/>
    <property type="project" value="InterPro"/>
</dbReference>
<dbReference type="CDD" id="cd09272">
    <property type="entry name" value="RNase_HI_RT_Ty1"/>
    <property type="match status" value="1"/>
</dbReference>
<dbReference type="GO" id="GO:0003676">
    <property type="term" value="F:nucleic acid binding"/>
    <property type="evidence" value="ECO:0007669"/>
    <property type="project" value="InterPro"/>
</dbReference>